<evidence type="ECO:0000313" key="3">
    <source>
        <dbReference type="EMBL" id="NMI01650.1"/>
    </source>
</evidence>
<feature type="compositionally biased region" description="Basic and acidic residues" evidence="1">
    <location>
        <begin position="294"/>
        <end position="306"/>
    </location>
</feature>
<evidence type="ECO:0000256" key="2">
    <source>
        <dbReference type="SAM" id="Phobius"/>
    </source>
</evidence>
<evidence type="ECO:0000256" key="1">
    <source>
        <dbReference type="SAM" id="MobiDB-lite"/>
    </source>
</evidence>
<evidence type="ECO:0000313" key="4">
    <source>
        <dbReference type="Proteomes" id="UP000820669"/>
    </source>
</evidence>
<feature type="compositionally biased region" description="Gly residues" evidence="1">
    <location>
        <begin position="546"/>
        <end position="560"/>
    </location>
</feature>
<feature type="compositionally biased region" description="Gly residues" evidence="1">
    <location>
        <begin position="401"/>
        <end position="411"/>
    </location>
</feature>
<feature type="region of interest" description="Disordered" evidence="1">
    <location>
        <begin position="260"/>
        <end position="358"/>
    </location>
</feature>
<feature type="region of interest" description="Disordered" evidence="1">
    <location>
        <begin position="400"/>
        <end position="495"/>
    </location>
</feature>
<keyword evidence="2" id="KW-1133">Transmembrane helix</keyword>
<keyword evidence="2" id="KW-0812">Transmembrane</keyword>
<keyword evidence="2" id="KW-0472">Membrane</keyword>
<proteinExistence type="predicted"/>
<dbReference type="Proteomes" id="UP000820669">
    <property type="component" value="Unassembled WGS sequence"/>
</dbReference>
<feature type="region of interest" description="Disordered" evidence="1">
    <location>
        <begin position="521"/>
        <end position="560"/>
    </location>
</feature>
<reference evidence="3 4" key="1">
    <citation type="submission" date="2020-04" db="EMBL/GenBank/DDBJ databases">
        <authorList>
            <person name="Klaysubun C."/>
            <person name="Duangmal K."/>
            <person name="Lipun K."/>
        </authorList>
    </citation>
    <scope>NUCLEOTIDE SEQUENCE [LARGE SCALE GENOMIC DNA]</scope>
    <source>
        <strain evidence="3 4">K10HN5</strain>
    </source>
</reference>
<comment type="caution">
    <text evidence="3">The sequence shown here is derived from an EMBL/GenBank/DDBJ whole genome shotgun (WGS) entry which is preliminary data.</text>
</comment>
<sequence length="560" mass="57066">MGERPQCALPGCDRVVPASDAGRPPRRYCSPEHHAQARPVAGGSGRSRMDSLTALSGLPPTSTRHRSGAGRPMASARDVANLRDQLAARAARSRRQRLVAVVGVAGVLVAGAGWFGVDKVIEHLDPAYAPRTVQPATWTTQAQVTLASINKQLDTIAQTKVVWESRIAPRYRGTVPTQVSQMLDREALLEQQKAAIESQLATARQVGQVHSQLTDLGRQLEAIESTLDELPPGNLSPDQALVLQALQNRRDLLQQDRQAKQAELTRLEQGVQAAERTPLPAPADQTTPVTRAVLDLDKHGPGRPKPDGPPQPEVLAAGRDDRRHQQTATTSQPLDPRKEPIPDRSNMGPDGKPTDTVTTAVRDVGSSARDAVGGVGNAAKDTVGGVRNAANDTVGAIGHALSGGGSGGGDGSRSESGSGSGGGGSRSEPTPSGSAGTVESTVDTVTTPVREVAGQGSSSAPSSSSRSGSSNSRSTPGDNAGSGVGASGGSSVEQQLRIARQVVDAVPGMAFTPADAAISSAEQTYNSGGSSSSSPGGDSSPAGGNSSSGGGSGASAGSGM</sequence>
<feature type="transmembrane region" description="Helical" evidence="2">
    <location>
        <begin position="98"/>
        <end position="117"/>
    </location>
</feature>
<organism evidence="3 4">
    <name type="scientific">Pseudonocardia acidicola</name>
    <dbReference type="NCBI Taxonomy" id="2724939"/>
    <lineage>
        <taxon>Bacteria</taxon>
        <taxon>Bacillati</taxon>
        <taxon>Actinomycetota</taxon>
        <taxon>Actinomycetes</taxon>
        <taxon>Pseudonocardiales</taxon>
        <taxon>Pseudonocardiaceae</taxon>
        <taxon>Pseudonocardia</taxon>
    </lineage>
</organism>
<feature type="compositionally biased region" description="Low complexity" evidence="1">
    <location>
        <begin position="456"/>
        <end position="474"/>
    </location>
</feature>
<accession>A0ABX1SJ93</accession>
<feature type="compositionally biased region" description="Polar residues" evidence="1">
    <location>
        <begin position="435"/>
        <end position="447"/>
    </location>
</feature>
<feature type="compositionally biased region" description="Low complexity" evidence="1">
    <location>
        <begin position="526"/>
        <end position="545"/>
    </location>
</feature>
<dbReference type="RefSeq" id="WP_169385168.1">
    <property type="nucleotide sequence ID" value="NZ_JAAXLA010000093.1"/>
</dbReference>
<gene>
    <name evidence="3" type="ORF">HF526_30770</name>
</gene>
<dbReference type="EMBL" id="JAAXLA010000093">
    <property type="protein sequence ID" value="NMI01650.1"/>
    <property type="molecule type" value="Genomic_DNA"/>
</dbReference>
<feature type="region of interest" description="Disordered" evidence="1">
    <location>
        <begin position="16"/>
        <end position="75"/>
    </location>
</feature>
<name>A0ABX1SJ93_9PSEU</name>
<protein>
    <submittedName>
        <fullName evidence="3">Uncharacterized protein</fullName>
    </submittedName>
</protein>
<keyword evidence="4" id="KW-1185">Reference proteome</keyword>